<proteinExistence type="predicted"/>
<dbReference type="PANTHER" id="PTHR22933:SF32">
    <property type="entry name" value="MIND THE GAP, ISOFORM E"/>
    <property type="match status" value="1"/>
</dbReference>
<sequence>MQRFIYITLLASCLGCVCGICVIDNKWGWSLECGIRDSYLFRIKDYGGVRANFDFGFGVGNEKGFPHSITNTKKAAHYRKKDYTARSSDVTLEGAEGEVNRQGDRRRAGSSWLPVRLRPPPVNVQPQADGNQFPAQSRQSVGHTSLEQTFSGPQNRESEFTSKLTLGQSNPLVYSGEQGTIQSSPPESVNPVAFVAAERRTPVAIVSAEKESPIRVVSVDRGSPVSLPSYERSIPTAQVQKPVQHRRYQWRGQNHRNRTPQPPSIAQNLLSWLPWPFNYWATTPAPTPAVDPAPILVSVPAPSRVAGGSRAVGAFDRSTSNFRVIHNDGIGQFSAPTRTVIPANQGNQINQPVQFLAPPLQIHRPSHQPHQPQHHVPTSSPLPTVGPEIAEVLKVNADTPADTDHVPSFAARMFVVRQAPQDFHPPGYTPDPEELKGDSVELPRTNFFCEEHKYLPGIYADTQLGCKVFHLCVPAAMGNTLTSFLCPNMTLFDQSVLQCNWWYHVRCEDSHKHYDANLPMAISYRRINAAQLPLSAVNNLNSVSLLEHNANGFGSRISRALELRSVNIDVTVNNEKEDLKMTNAEEDSTEFPSKVDTEHQNSTEELEQVGQNSGNESAQFNSSDISAQHSQNSVNETGNLSQESSDDSKVISQNSSHETEHLHKNSKDESKQFHENSNDEPELQEDTSIGLPELSPFQDTNAVMKRFFSLLEIANNN</sequence>
<evidence type="ECO:0000313" key="5">
    <source>
        <dbReference type="Proteomes" id="UP001286313"/>
    </source>
</evidence>
<feature type="region of interest" description="Disordered" evidence="1">
    <location>
        <begin position="580"/>
        <end position="694"/>
    </location>
</feature>
<reference evidence="4" key="1">
    <citation type="submission" date="2023-10" db="EMBL/GenBank/DDBJ databases">
        <title>Genome assemblies of two species of porcelain crab, Petrolisthes cinctipes and Petrolisthes manimaculis (Anomura: Porcellanidae).</title>
        <authorList>
            <person name="Angst P."/>
        </authorList>
    </citation>
    <scope>NUCLEOTIDE SEQUENCE</scope>
    <source>
        <strain evidence="4">PB745_01</strain>
        <tissue evidence="4">Gill</tissue>
    </source>
</reference>
<feature type="compositionally biased region" description="Basic and acidic residues" evidence="1">
    <location>
        <begin position="593"/>
        <end position="602"/>
    </location>
</feature>
<keyword evidence="2" id="KW-0732">Signal</keyword>
<feature type="compositionally biased region" description="Basic and acidic residues" evidence="1">
    <location>
        <begin position="657"/>
        <end position="677"/>
    </location>
</feature>
<keyword evidence="5" id="KW-1185">Reference proteome</keyword>
<comment type="caution">
    <text evidence="4">The sequence shown here is derived from an EMBL/GenBank/DDBJ whole genome shotgun (WGS) entry which is preliminary data.</text>
</comment>
<evidence type="ECO:0000256" key="1">
    <source>
        <dbReference type="SAM" id="MobiDB-lite"/>
    </source>
</evidence>
<dbReference type="SUPFAM" id="SSF57625">
    <property type="entry name" value="Invertebrate chitin-binding proteins"/>
    <property type="match status" value="1"/>
</dbReference>
<dbReference type="InterPro" id="IPR036508">
    <property type="entry name" value="Chitin-bd_dom_sf"/>
</dbReference>
<feature type="region of interest" description="Disordered" evidence="1">
    <location>
        <begin position="94"/>
        <end position="162"/>
    </location>
</feature>
<dbReference type="InterPro" id="IPR052976">
    <property type="entry name" value="Scoloptoxin-like"/>
</dbReference>
<feature type="compositionally biased region" description="Basic and acidic residues" evidence="1">
    <location>
        <begin position="98"/>
        <end position="107"/>
    </location>
</feature>
<feature type="compositionally biased region" description="Polar residues" evidence="1">
    <location>
        <begin position="128"/>
        <end position="162"/>
    </location>
</feature>
<dbReference type="EMBL" id="JAWQEG010003568">
    <property type="protein sequence ID" value="KAK3865532.1"/>
    <property type="molecule type" value="Genomic_DNA"/>
</dbReference>
<dbReference type="Proteomes" id="UP001286313">
    <property type="component" value="Unassembled WGS sequence"/>
</dbReference>
<dbReference type="Pfam" id="PF01607">
    <property type="entry name" value="CBM_14"/>
    <property type="match status" value="1"/>
</dbReference>
<dbReference type="AlphaFoldDB" id="A0AAE1F257"/>
<name>A0AAE1F257_PETCI</name>
<feature type="domain" description="Chitin-binding type-2" evidence="3">
    <location>
        <begin position="446"/>
        <end position="509"/>
    </location>
</feature>
<dbReference type="GO" id="GO:0008061">
    <property type="term" value="F:chitin binding"/>
    <property type="evidence" value="ECO:0007669"/>
    <property type="project" value="InterPro"/>
</dbReference>
<accession>A0AAE1F257</accession>
<dbReference type="InterPro" id="IPR002557">
    <property type="entry name" value="Chitin-bd_dom"/>
</dbReference>
<evidence type="ECO:0000259" key="3">
    <source>
        <dbReference type="PROSITE" id="PS50940"/>
    </source>
</evidence>
<evidence type="ECO:0000256" key="2">
    <source>
        <dbReference type="SAM" id="SignalP"/>
    </source>
</evidence>
<feature type="chain" id="PRO_5042139445" description="Chitin-binding type-2 domain-containing protein" evidence="2">
    <location>
        <begin position="20"/>
        <end position="717"/>
    </location>
</feature>
<organism evidence="4 5">
    <name type="scientific">Petrolisthes cinctipes</name>
    <name type="common">Flat porcelain crab</name>
    <dbReference type="NCBI Taxonomy" id="88211"/>
    <lineage>
        <taxon>Eukaryota</taxon>
        <taxon>Metazoa</taxon>
        <taxon>Ecdysozoa</taxon>
        <taxon>Arthropoda</taxon>
        <taxon>Crustacea</taxon>
        <taxon>Multicrustacea</taxon>
        <taxon>Malacostraca</taxon>
        <taxon>Eumalacostraca</taxon>
        <taxon>Eucarida</taxon>
        <taxon>Decapoda</taxon>
        <taxon>Pleocyemata</taxon>
        <taxon>Anomura</taxon>
        <taxon>Galatheoidea</taxon>
        <taxon>Porcellanidae</taxon>
        <taxon>Petrolisthes</taxon>
    </lineage>
</organism>
<protein>
    <recommendedName>
        <fullName evidence="3">Chitin-binding type-2 domain-containing protein</fullName>
    </recommendedName>
</protein>
<evidence type="ECO:0000313" key="4">
    <source>
        <dbReference type="EMBL" id="KAK3865532.1"/>
    </source>
</evidence>
<gene>
    <name evidence="4" type="ORF">Pcinc_028872</name>
</gene>
<dbReference type="PANTHER" id="PTHR22933">
    <property type="entry name" value="FI18007P1-RELATED"/>
    <property type="match status" value="1"/>
</dbReference>
<feature type="signal peptide" evidence="2">
    <location>
        <begin position="1"/>
        <end position="19"/>
    </location>
</feature>
<dbReference type="Gene3D" id="2.170.140.10">
    <property type="entry name" value="Chitin binding domain"/>
    <property type="match status" value="1"/>
</dbReference>
<dbReference type="PROSITE" id="PS50940">
    <property type="entry name" value="CHIT_BIND_II"/>
    <property type="match status" value="1"/>
</dbReference>
<dbReference type="GO" id="GO:0005576">
    <property type="term" value="C:extracellular region"/>
    <property type="evidence" value="ECO:0007669"/>
    <property type="project" value="InterPro"/>
</dbReference>
<feature type="compositionally biased region" description="Polar residues" evidence="1">
    <location>
        <begin position="609"/>
        <end position="643"/>
    </location>
</feature>